<dbReference type="Proteomes" id="UP001155241">
    <property type="component" value="Unassembled WGS sequence"/>
</dbReference>
<reference evidence="1" key="1">
    <citation type="submission" date="2022-06" db="EMBL/GenBank/DDBJ databases">
        <title>Aeoliella straminimaris, a novel planctomycete from sediments.</title>
        <authorList>
            <person name="Vitorino I.R."/>
            <person name="Lage O.M."/>
        </authorList>
    </citation>
    <scope>NUCLEOTIDE SEQUENCE</scope>
    <source>
        <strain evidence="1">ICT_H6.2</strain>
    </source>
</reference>
<proteinExistence type="predicted"/>
<accession>A0A9X2FBK7</accession>
<gene>
    <name evidence="1" type="ORF">NG895_05415</name>
</gene>
<evidence type="ECO:0000313" key="1">
    <source>
        <dbReference type="EMBL" id="MCO6043339.1"/>
    </source>
</evidence>
<dbReference type="EMBL" id="JAMXLR010000023">
    <property type="protein sequence ID" value="MCO6043339.1"/>
    <property type="molecule type" value="Genomic_DNA"/>
</dbReference>
<evidence type="ECO:0000313" key="2">
    <source>
        <dbReference type="Proteomes" id="UP001155241"/>
    </source>
</evidence>
<comment type="caution">
    <text evidence="1">The sequence shown here is derived from an EMBL/GenBank/DDBJ whole genome shotgun (WGS) entry which is preliminary data.</text>
</comment>
<keyword evidence="2" id="KW-1185">Reference proteome</keyword>
<organism evidence="1 2">
    <name type="scientific">Aeoliella straminimaris</name>
    <dbReference type="NCBI Taxonomy" id="2954799"/>
    <lineage>
        <taxon>Bacteria</taxon>
        <taxon>Pseudomonadati</taxon>
        <taxon>Planctomycetota</taxon>
        <taxon>Planctomycetia</taxon>
        <taxon>Pirellulales</taxon>
        <taxon>Lacipirellulaceae</taxon>
        <taxon>Aeoliella</taxon>
    </lineage>
</organism>
<name>A0A9X2FBK7_9BACT</name>
<protein>
    <submittedName>
        <fullName evidence="1">Uncharacterized protein</fullName>
    </submittedName>
</protein>
<sequence>MESKLAFTIFYAWQSDTPHNHSRHLIREALDEVGSKLEDDFGCSRKCGSPYAEQSGTEPASEFIANWPAHCARFLFEWFAMYDMHGDRIELPALEKFTEEKKAGAQRY</sequence>
<dbReference type="RefSeq" id="WP_252851445.1">
    <property type="nucleotide sequence ID" value="NZ_JAMXLR010000023.1"/>
</dbReference>
<dbReference type="AlphaFoldDB" id="A0A9X2FBK7"/>